<reference evidence="1 2" key="1">
    <citation type="submission" date="2024-03" db="EMBL/GenBank/DDBJ databases">
        <title>Novel Streptomyces species of biotechnological and ecological value are a feature of Machair soil.</title>
        <authorList>
            <person name="Prole J.R."/>
            <person name="Goodfellow M."/>
            <person name="Allenby N."/>
            <person name="Ward A.C."/>
        </authorList>
    </citation>
    <scope>NUCLEOTIDE SEQUENCE [LARGE SCALE GENOMIC DNA]</scope>
    <source>
        <strain evidence="1 2">MS1.HAVA.3</strain>
    </source>
</reference>
<evidence type="ECO:0000313" key="2">
    <source>
        <dbReference type="Proteomes" id="UP001382904"/>
    </source>
</evidence>
<protein>
    <recommendedName>
        <fullName evidence="3">Secreted protein</fullName>
    </recommendedName>
</protein>
<evidence type="ECO:0000313" key="1">
    <source>
        <dbReference type="EMBL" id="MEJ8643533.1"/>
    </source>
</evidence>
<keyword evidence="2" id="KW-1185">Reference proteome</keyword>
<dbReference type="EMBL" id="JBBKAM010000002">
    <property type="protein sequence ID" value="MEJ8643533.1"/>
    <property type="molecule type" value="Genomic_DNA"/>
</dbReference>
<sequence>MPRASYRAASWFCCHTLKGTQPASSTASRPSSSRTGRWVTAKVQPLMWRAKIAWAFLREWTMQTPTPVMSSTATATARLNSWRRKSPSTLRSSSAASCPTGVMAVTYDSRCRFCTPAVTSSGFWKTTLRCEA</sequence>
<name>A0ABU8U6L7_9ACTN</name>
<organism evidence="1 2">
    <name type="scientific">Streptomyces caledonius</name>
    <dbReference type="NCBI Taxonomy" id="3134107"/>
    <lineage>
        <taxon>Bacteria</taxon>
        <taxon>Bacillati</taxon>
        <taxon>Actinomycetota</taxon>
        <taxon>Actinomycetes</taxon>
        <taxon>Kitasatosporales</taxon>
        <taxon>Streptomycetaceae</taxon>
        <taxon>Streptomyces</taxon>
    </lineage>
</organism>
<comment type="caution">
    <text evidence="1">The sequence shown here is derived from an EMBL/GenBank/DDBJ whole genome shotgun (WGS) entry which is preliminary data.</text>
</comment>
<dbReference type="Proteomes" id="UP001382904">
    <property type="component" value="Unassembled WGS sequence"/>
</dbReference>
<evidence type="ECO:0008006" key="3">
    <source>
        <dbReference type="Google" id="ProtNLM"/>
    </source>
</evidence>
<proteinExistence type="predicted"/>
<accession>A0ABU8U6L7</accession>
<gene>
    <name evidence="1" type="ORF">WKI68_23450</name>
</gene>